<dbReference type="InterPro" id="IPR049829">
    <property type="entry name" value="MptA/B-like"/>
</dbReference>
<feature type="transmembrane region" description="Helical" evidence="8">
    <location>
        <begin position="86"/>
        <end position="103"/>
    </location>
</feature>
<comment type="caution">
    <text evidence="9">The sequence shown here is derived from an EMBL/GenBank/DDBJ whole genome shotgun (WGS) entry which is preliminary data.</text>
</comment>
<feature type="non-terminal residue" evidence="9">
    <location>
        <position position="373"/>
    </location>
</feature>
<feature type="transmembrane region" description="Helical" evidence="8">
    <location>
        <begin position="220"/>
        <end position="243"/>
    </location>
</feature>
<organism evidence="9 10">
    <name type="scientific">Nonomuraea terrae</name>
    <dbReference type="NCBI Taxonomy" id="2530383"/>
    <lineage>
        <taxon>Bacteria</taxon>
        <taxon>Bacillati</taxon>
        <taxon>Actinomycetota</taxon>
        <taxon>Actinomycetes</taxon>
        <taxon>Streptosporangiales</taxon>
        <taxon>Streptosporangiaceae</taxon>
        <taxon>Nonomuraea</taxon>
    </lineage>
</organism>
<comment type="similarity">
    <text evidence="7">Belongs to the MptA/B family.</text>
</comment>
<evidence type="ECO:0000256" key="2">
    <source>
        <dbReference type="ARBA" id="ARBA00022676"/>
    </source>
</evidence>
<dbReference type="NCBIfam" id="NF038066">
    <property type="entry name" value="MptB"/>
    <property type="match status" value="1"/>
</dbReference>
<dbReference type="Pfam" id="PF26314">
    <property type="entry name" value="MptA_B_family"/>
    <property type="match status" value="1"/>
</dbReference>
<evidence type="ECO:0000256" key="6">
    <source>
        <dbReference type="ARBA" id="ARBA00023136"/>
    </source>
</evidence>
<gene>
    <name evidence="9" type="ORF">E1286_20295</name>
</gene>
<evidence type="ECO:0000256" key="5">
    <source>
        <dbReference type="ARBA" id="ARBA00022989"/>
    </source>
</evidence>
<name>A0A4V2YLI3_9ACTN</name>
<evidence type="ECO:0000256" key="3">
    <source>
        <dbReference type="ARBA" id="ARBA00022679"/>
    </source>
</evidence>
<evidence type="ECO:0000256" key="1">
    <source>
        <dbReference type="ARBA" id="ARBA00004141"/>
    </source>
</evidence>
<keyword evidence="6 8" id="KW-0472">Membrane</keyword>
<dbReference type="GO" id="GO:0005886">
    <property type="term" value="C:plasma membrane"/>
    <property type="evidence" value="ECO:0007669"/>
    <property type="project" value="UniProtKB-SubCell"/>
</dbReference>
<dbReference type="AlphaFoldDB" id="A0A4V2YLI3"/>
<dbReference type="Proteomes" id="UP000295302">
    <property type="component" value="Unassembled WGS sequence"/>
</dbReference>
<feature type="transmembrane region" description="Helical" evidence="8">
    <location>
        <begin position="249"/>
        <end position="271"/>
    </location>
</feature>
<accession>A0A4V2YLI3</accession>
<comment type="subcellular location">
    <subcellularLocation>
        <location evidence="1">Membrane</location>
        <topology evidence="1">Multi-pass membrane protein</topology>
    </subcellularLocation>
</comment>
<feature type="transmembrane region" description="Helical" evidence="8">
    <location>
        <begin position="43"/>
        <end position="66"/>
    </location>
</feature>
<keyword evidence="2" id="KW-0328">Glycosyltransferase</keyword>
<reference evidence="9 10" key="1">
    <citation type="submission" date="2019-03" db="EMBL/GenBank/DDBJ databases">
        <title>Draft genome sequences of novel Actinobacteria.</title>
        <authorList>
            <person name="Sahin N."/>
            <person name="Ay H."/>
            <person name="Saygin H."/>
        </authorList>
    </citation>
    <scope>NUCLEOTIDE SEQUENCE [LARGE SCALE GENOMIC DNA]</scope>
    <source>
        <strain evidence="9 10">CH32</strain>
    </source>
</reference>
<keyword evidence="4 8" id="KW-0812">Transmembrane</keyword>
<dbReference type="EMBL" id="SMKQ01000059">
    <property type="protein sequence ID" value="TDD46617.1"/>
    <property type="molecule type" value="Genomic_DNA"/>
</dbReference>
<feature type="transmembrane region" description="Helical" evidence="8">
    <location>
        <begin position="176"/>
        <end position="199"/>
    </location>
</feature>
<keyword evidence="10" id="KW-1185">Reference proteome</keyword>
<evidence type="ECO:0000256" key="8">
    <source>
        <dbReference type="SAM" id="Phobius"/>
    </source>
</evidence>
<evidence type="ECO:0000313" key="10">
    <source>
        <dbReference type="Proteomes" id="UP000295302"/>
    </source>
</evidence>
<dbReference type="GO" id="GO:0016758">
    <property type="term" value="F:hexosyltransferase activity"/>
    <property type="evidence" value="ECO:0007669"/>
    <property type="project" value="InterPro"/>
</dbReference>
<protein>
    <submittedName>
        <fullName evidence="9">DUF2029 domain-containing protein</fullName>
    </submittedName>
</protein>
<keyword evidence="3" id="KW-0808">Transferase</keyword>
<feature type="transmembrane region" description="Helical" evidence="8">
    <location>
        <begin position="283"/>
        <end position="301"/>
    </location>
</feature>
<dbReference type="OrthoDB" id="5242303at2"/>
<evidence type="ECO:0000256" key="4">
    <source>
        <dbReference type="ARBA" id="ARBA00022692"/>
    </source>
</evidence>
<proteinExistence type="inferred from homology"/>
<evidence type="ECO:0000313" key="9">
    <source>
        <dbReference type="EMBL" id="TDD46617.1"/>
    </source>
</evidence>
<sequence>MVAIGASMLLTILIGLLGPSAMVPALSGPGRQPPYSLGADPDPYLVVGMAAVAIVLGGLGLLGALVGVRGSSGGWPGGSSRDSGPARWWVAAGCAVAGVLAFLPPSGSGDHLNYAAYGRMVTLGLDPYTHGAADLAGDPVADAVEDPWREEPSVYGPVATALQAVASWAGGDSVRLTIFVLALFNAAAFIVTGLLIDRFTRDDPVRRLRAALLWTANPLLLYQLVAGMHVDTLAVACMVAALLARSRPVGSGVLLGLGVAVKVNAGLAALGPAWELRRRPGRLALMAGCAVAVVVVGYAIVGPEAIAPITRTSKSISHASFWKLVQGWLQSIVGTGSAYRGEIQVGSLLVLALVAWSLLRLASRRDGAGLGAP</sequence>
<evidence type="ECO:0000256" key="7">
    <source>
        <dbReference type="ARBA" id="ARBA00043987"/>
    </source>
</evidence>
<keyword evidence="5 8" id="KW-1133">Transmembrane helix</keyword>
<feature type="transmembrane region" description="Helical" evidence="8">
    <location>
        <begin position="343"/>
        <end position="362"/>
    </location>
</feature>